<keyword evidence="1 4" id="KW-0479">Metal-binding</keyword>
<feature type="compositionally biased region" description="Low complexity" evidence="5">
    <location>
        <begin position="1282"/>
        <end position="1302"/>
    </location>
</feature>
<dbReference type="EMBL" id="GDRN01092195">
    <property type="protein sequence ID" value="JAI60151.1"/>
    <property type="molecule type" value="Transcribed_RNA"/>
</dbReference>
<dbReference type="GO" id="GO:0023051">
    <property type="term" value="P:regulation of signaling"/>
    <property type="evidence" value="ECO:0007669"/>
    <property type="project" value="InterPro"/>
</dbReference>
<feature type="compositionally biased region" description="Basic and acidic residues" evidence="5">
    <location>
        <begin position="726"/>
        <end position="746"/>
    </location>
</feature>
<feature type="compositionally biased region" description="Basic and acidic residues" evidence="5">
    <location>
        <begin position="1235"/>
        <end position="1272"/>
    </location>
</feature>
<feature type="region of interest" description="Disordered" evidence="5">
    <location>
        <begin position="1"/>
        <end position="26"/>
    </location>
</feature>
<feature type="region of interest" description="Disordered" evidence="5">
    <location>
        <begin position="554"/>
        <end position="576"/>
    </location>
</feature>
<evidence type="ECO:0000259" key="6">
    <source>
        <dbReference type="PROSITE" id="PS50023"/>
    </source>
</evidence>
<feature type="domain" description="LIM zinc-binding" evidence="6">
    <location>
        <begin position="1488"/>
        <end position="1554"/>
    </location>
</feature>
<dbReference type="PROSITE" id="PS00478">
    <property type="entry name" value="LIM_DOMAIN_1"/>
    <property type="match status" value="1"/>
</dbReference>
<feature type="compositionally biased region" description="Low complexity" evidence="5">
    <location>
        <begin position="1346"/>
        <end position="1371"/>
    </location>
</feature>
<evidence type="ECO:0000256" key="2">
    <source>
        <dbReference type="ARBA" id="ARBA00022833"/>
    </source>
</evidence>
<evidence type="ECO:0000256" key="5">
    <source>
        <dbReference type="SAM" id="MobiDB-lite"/>
    </source>
</evidence>
<dbReference type="Gene3D" id="2.10.110.10">
    <property type="entry name" value="Cysteine Rich Protein"/>
    <property type="match status" value="1"/>
</dbReference>
<dbReference type="CDD" id="cd08368">
    <property type="entry name" value="LIM"/>
    <property type="match status" value="1"/>
</dbReference>
<feature type="compositionally biased region" description="Polar residues" evidence="5">
    <location>
        <begin position="1471"/>
        <end position="1481"/>
    </location>
</feature>
<evidence type="ECO:0000256" key="4">
    <source>
        <dbReference type="PROSITE-ProRule" id="PRU00125"/>
    </source>
</evidence>
<evidence type="ECO:0000313" key="7">
    <source>
        <dbReference type="EMBL" id="JAI60151.1"/>
    </source>
</evidence>
<keyword evidence="3 4" id="KW-0440">LIM domain</keyword>
<feature type="compositionally biased region" description="Basic residues" evidence="5">
    <location>
        <begin position="818"/>
        <end position="829"/>
    </location>
</feature>
<organism evidence="7">
    <name type="scientific">Scylla olivacea</name>
    <name type="common">Orange mud crab</name>
    <name type="synonym">Cancer olivacea</name>
    <dbReference type="NCBI Taxonomy" id="85551"/>
    <lineage>
        <taxon>Eukaryota</taxon>
        <taxon>Metazoa</taxon>
        <taxon>Ecdysozoa</taxon>
        <taxon>Arthropoda</taxon>
        <taxon>Crustacea</taxon>
        <taxon>Multicrustacea</taxon>
        <taxon>Malacostraca</taxon>
        <taxon>Eumalacostraca</taxon>
        <taxon>Eucarida</taxon>
        <taxon>Decapoda</taxon>
        <taxon>Pleocyemata</taxon>
        <taxon>Brachyura</taxon>
        <taxon>Eubrachyura</taxon>
        <taxon>Portunoidea</taxon>
        <taxon>Portunidae</taxon>
        <taxon>Portuninae</taxon>
        <taxon>Scylla</taxon>
    </lineage>
</organism>
<feature type="compositionally biased region" description="Polar residues" evidence="5">
    <location>
        <begin position="190"/>
        <end position="206"/>
    </location>
</feature>
<feature type="compositionally biased region" description="Low complexity" evidence="5">
    <location>
        <begin position="1031"/>
        <end position="1041"/>
    </location>
</feature>
<feature type="compositionally biased region" description="Polar residues" evidence="5">
    <location>
        <begin position="103"/>
        <end position="123"/>
    </location>
</feature>
<name>A0A0P4W1C3_SCYOL</name>
<evidence type="ECO:0000256" key="3">
    <source>
        <dbReference type="ARBA" id="ARBA00023038"/>
    </source>
</evidence>
<feature type="region of interest" description="Disordered" evidence="5">
    <location>
        <begin position="1413"/>
        <end position="1434"/>
    </location>
</feature>
<dbReference type="PROSITE" id="PS50023">
    <property type="entry name" value="LIM_DOMAIN_2"/>
    <property type="match status" value="1"/>
</dbReference>
<dbReference type="InterPro" id="IPR001781">
    <property type="entry name" value="Znf_LIM"/>
</dbReference>
<feature type="compositionally biased region" description="Basic and acidic residues" evidence="5">
    <location>
        <begin position="211"/>
        <end position="225"/>
    </location>
</feature>
<dbReference type="PANTHER" id="PTHR46767">
    <property type="entry name" value="LIM DOMAIN ONLY PROTEIN 7"/>
    <property type="match status" value="1"/>
</dbReference>
<feature type="compositionally biased region" description="Polar residues" evidence="5">
    <location>
        <begin position="898"/>
        <end position="919"/>
    </location>
</feature>
<feature type="compositionally biased region" description="Basic and acidic residues" evidence="5">
    <location>
        <begin position="564"/>
        <end position="576"/>
    </location>
</feature>
<feature type="compositionally biased region" description="Basic and acidic residues" evidence="5">
    <location>
        <begin position="146"/>
        <end position="156"/>
    </location>
</feature>
<feature type="compositionally biased region" description="Polar residues" evidence="5">
    <location>
        <begin position="1137"/>
        <end position="1147"/>
    </location>
</feature>
<feature type="region of interest" description="Disordered" evidence="5">
    <location>
        <begin position="1235"/>
        <end position="1373"/>
    </location>
</feature>
<protein>
    <recommendedName>
        <fullName evidence="6">LIM zinc-binding domain-containing protein</fullName>
    </recommendedName>
</protein>
<feature type="region of interest" description="Disordered" evidence="5">
    <location>
        <begin position="97"/>
        <end position="123"/>
    </location>
</feature>
<dbReference type="Pfam" id="PF00412">
    <property type="entry name" value="LIM"/>
    <property type="match status" value="1"/>
</dbReference>
<feature type="compositionally biased region" description="Gly residues" evidence="5">
    <location>
        <begin position="1"/>
        <end position="13"/>
    </location>
</feature>
<keyword evidence="2 4" id="KW-0862">Zinc</keyword>
<evidence type="ECO:0000256" key="1">
    <source>
        <dbReference type="ARBA" id="ARBA00022723"/>
    </source>
</evidence>
<feature type="compositionally biased region" description="Polar residues" evidence="5">
    <location>
        <begin position="1205"/>
        <end position="1218"/>
    </location>
</feature>
<reference evidence="7" key="1">
    <citation type="submission" date="2015-09" db="EMBL/GenBank/DDBJ databases">
        <title>Scylla olivacea transcriptome.</title>
        <authorList>
            <person name="Ikhwanuddin M."/>
        </authorList>
    </citation>
    <scope>NUCLEOTIDE SEQUENCE</scope>
</reference>
<feature type="region of interest" description="Disordered" evidence="5">
    <location>
        <begin position="1025"/>
        <end position="1046"/>
    </location>
</feature>
<dbReference type="InterPro" id="IPR029978">
    <property type="entry name" value="LMO-7"/>
</dbReference>
<feature type="region of interest" description="Disordered" evidence="5">
    <location>
        <begin position="1193"/>
        <end position="1218"/>
    </location>
</feature>
<feature type="region of interest" description="Disordered" evidence="5">
    <location>
        <begin position="324"/>
        <end position="364"/>
    </location>
</feature>
<feature type="region of interest" description="Disordered" evidence="5">
    <location>
        <begin position="892"/>
        <end position="924"/>
    </location>
</feature>
<feature type="region of interest" description="Disordered" evidence="5">
    <location>
        <begin position="726"/>
        <end position="852"/>
    </location>
</feature>
<feature type="region of interest" description="Disordered" evidence="5">
    <location>
        <begin position="1447"/>
        <end position="1481"/>
    </location>
</feature>
<feature type="compositionally biased region" description="Pro residues" evidence="5">
    <location>
        <begin position="749"/>
        <end position="763"/>
    </location>
</feature>
<feature type="compositionally biased region" description="Polar residues" evidence="5">
    <location>
        <begin position="1303"/>
        <end position="1345"/>
    </location>
</feature>
<dbReference type="SMART" id="SM00132">
    <property type="entry name" value="LIM"/>
    <property type="match status" value="1"/>
</dbReference>
<sequence>MPGNVRGVGGGGSQKPPHATPTRAMSLDSLQIKNASCQNVDQKIQEYIPTRTTKATPKINHAAMQFVKTGPATLYKSAQEQIKKAEEVKELRKTMVNEETEWQEPSSSSNQNTLDEGSDWQSNLDKWKSSRRKRLQNTVESIIQIKKNEQEDEMNRMRRKSKTFSQMQEDKNKRGRKYNLTIHDDDDNDLSSLGLTPSKSNGSITDTQEDQDAKDLDQDNKDAKSDAGFCTGSDTGSDGVFAEDNISDTSSALGDKKEAHDSLLDTGGSKDEEPHLNGHSSSLISEVFSSTSTTTTSSISHTAEYTYDKAIAGYKQYAENSAKKRTSSITSLNSNASHKEEDKKEKPRLNGRSPSPNKSSKMEEKVNFFSKEMEKENRISPDPRVVMREKSPQVNISQRRSMFENVDLSTVQIDQQKVNRRSLDISNSLRNKVASFENLESDPSTKARGTSFTRDTNLRSKVSSFENLSTETNKIRGITPPRDANFHVKLAAFSSSDSDNAPVKKRTPERDMNFHKKLASFNAVEMEETPREQKTIPQGDPSLKKKIASYEQLEQAAESYSGSSREETMKSKDRSMSLENLDEPQMEVKMRPSRSMVNINRRIPSTPYMEVEIENSRSEKECVVEAQPAVNAQVFEIASKLEETPILGSPIGKVPSIPLTPPPAQEDDSLEAGKQYTDADINEVINDYEQVGDALEDSSAQPENIYENIIDEPMYENIYEKVDENKAESQEAVEEHQYQTLEEVRQEVVPPPPAPVKMPPMEPPEVLDVTWTDGPSQAAPPSEPPPPPPPDDDSDSDASEQLQSLPEEDCFKRENSTRRLKKELWRRRSNFLGTTSQYIEEEQAVKPPPDLSDLLRQEREAERSLIGSKPAKTTTQEVKKPLTALELDTGPKVANVDPVTSTNNTETSHSVTETTNVEHVQTPDGDDWTHATCLESTINIEKRHAEVLDNHVANVPPEPQFRIATQTEVVAEGELGDHFVASSFPLDCNINSVASSGSHPDEYKKLAELEEEMMRHDKDMLRRVGHLPERPSSAAPSSDSYDIQEGMVIPPPADSSFKMQRRQPPTHLAIQEFYTAPSYDTTPTMEEDSLTPSREDKSVGLPAGSPSDYATLASPHPFSRSNSHSSIDTKRHLPLQPNRSTPLTSPRESIPEPLPRKKKVATPQISSKTQRILPDLNTAERLEAMRVSRMTSNESLMSGGEQMEPQGSSSALSGQQMSKQTLLALSAIPKPRLTDNESWIKKKQEGQKRDYSKHWLHQEAEQRRLEQQDRISRPKYTPPLPQRRSPQSASPQFPSHQQSSPQTTSYLPTQTPSAMYPTQNISPTYSSYPQSLRSPSPNCNASPSVTNNNNNNNNINNNSTTSTTTSSTNTNATGCWRNQATTYQPHIPAPAANGDKALPDSIINNLTQRINNKNTKNTYNSCSGRAGSNYSNSNYRDENYHDYMNADALSSASGPSPHFQAGQPSPPATQPEANSPQDQRLLSVSGKKKCSHCSEELGRGAAMIIESLRLFYHIPCFKCCVCGIQLGNGSAGADVRVRNHKLHCHNCYSNDEGMKFSKV</sequence>
<dbReference type="GO" id="GO:0030155">
    <property type="term" value="P:regulation of cell adhesion"/>
    <property type="evidence" value="ECO:0007669"/>
    <property type="project" value="InterPro"/>
</dbReference>
<accession>A0A0P4W1C3</accession>
<feature type="compositionally biased region" description="Polar residues" evidence="5">
    <location>
        <begin position="327"/>
        <end position="336"/>
    </location>
</feature>
<feature type="compositionally biased region" description="Basic and acidic residues" evidence="5">
    <location>
        <begin position="254"/>
        <end position="276"/>
    </location>
</feature>
<dbReference type="GO" id="GO:0046872">
    <property type="term" value="F:metal ion binding"/>
    <property type="evidence" value="ECO:0007669"/>
    <property type="project" value="UniProtKB-KW"/>
</dbReference>
<proteinExistence type="predicted"/>
<feature type="region of interest" description="Disordered" evidence="5">
    <location>
        <begin position="1073"/>
        <end position="1179"/>
    </location>
</feature>
<feature type="compositionally biased region" description="Basic and acidic residues" evidence="5">
    <location>
        <begin position="337"/>
        <end position="348"/>
    </location>
</feature>
<dbReference type="PANTHER" id="PTHR46767:SF1">
    <property type="entry name" value="LIM DOMAIN ONLY PROTEIN 7"/>
    <property type="match status" value="1"/>
</dbReference>
<feature type="region of interest" description="Disordered" evidence="5">
    <location>
        <begin position="146"/>
        <end position="283"/>
    </location>
</feature>